<keyword evidence="3 7" id="KW-0812">Transmembrane</keyword>
<feature type="transmembrane region" description="Helical" evidence="7">
    <location>
        <begin position="100"/>
        <end position="120"/>
    </location>
</feature>
<dbReference type="GO" id="GO:0004252">
    <property type="term" value="F:serine-type endopeptidase activity"/>
    <property type="evidence" value="ECO:0007669"/>
    <property type="project" value="InterPro"/>
</dbReference>
<keyword evidence="5 7" id="KW-1133">Transmembrane helix</keyword>
<keyword evidence="6 7" id="KW-0472">Membrane</keyword>
<feature type="transmembrane region" description="Helical" evidence="7">
    <location>
        <begin position="156"/>
        <end position="177"/>
    </location>
</feature>
<dbReference type="Proteomes" id="UP001333818">
    <property type="component" value="Unassembled WGS sequence"/>
</dbReference>
<evidence type="ECO:0000313" key="10">
    <source>
        <dbReference type="Proteomes" id="UP001333818"/>
    </source>
</evidence>
<reference evidence="9" key="1">
    <citation type="submission" date="2024-01" db="EMBL/GenBank/DDBJ databases">
        <title>Bank of Algae and Cyanobacteria of the Azores (BACA) strain genomes.</title>
        <authorList>
            <person name="Luz R."/>
            <person name="Cordeiro R."/>
            <person name="Fonseca A."/>
            <person name="Goncalves V."/>
        </authorList>
    </citation>
    <scope>NUCLEOTIDE SEQUENCE</scope>
    <source>
        <strain evidence="9">BACA0141</strain>
    </source>
</reference>
<organism evidence="9 10">
    <name type="scientific">Tumidithrix elongata BACA0141</name>
    <dbReference type="NCBI Taxonomy" id="2716417"/>
    <lineage>
        <taxon>Bacteria</taxon>
        <taxon>Bacillati</taxon>
        <taxon>Cyanobacteriota</taxon>
        <taxon>Cyanophyceae</taxon>
        <taxon>Pseudanabaenales</taxon>
        <taxon>Pseudanabaenaceae</taxon>
        <taxon>Tumidithrix</taxon>
        <taxon>Tumidithrix elongata</taxon>
    </lineage>
</organism>
<comment type="subcellular location">
    <subcellularLocation>
        <location evidence="1">Membrane</location>
        <topology evidence="1">Multi-pass membrane protein</topology>
    </subcellularLocation>
</comment>
<comment type="caution">
    <text evidence="9">The sequence shown here is derived from an EMBL/GenBank/DDBJ whole genome shotgun (WGS) entry which is preliminary data.</text>
</comment>
<comment type="similarity">
    <text evidence="2">Belongs to the peptidase S54 family.</text>
</comment>
<dbReference type="GO" id="GO:0016020">
    <property type="term" value="C:membrane"/>
    <property type="evidence" value="ECO:0007669"/>
    <property type="project" value="UniProtKB-SubCell"/>
</dbReference>
<dbReference type="PANTHER" id="PTHR43731:SF14">
    <property type="entry name" value="PRESENILIN-ASSOCIATED RHOMBOID-LIKE PROTEIN, MITOCHONDRIAL"/>
    <property type="match status" value="1"/>
</dbReference>
<dbReference type="Pfam" id="PF01694">
    <property type="entry name" value="Rhomboid"/>
    <property type="match status" value="1"/>
</dbReference>
<dbReference type="AlphaFoldDB" id="A0AAW9Q4N0"/>
<evidence type="ECO:0000256" key="7">
    <source>
        <dbReference type="SAM" id="Phobius"/>
    </source>
</evidence>
<accession>A0AAW9Q4N0</accession>
<evidence type="ECO:0000259" key="8">
    <source>
        <dbReference type="Pfam" id="PF01694"/>
    </source>
</evidence>
<evidence type="ECO:0000313" key="9">
    <source>
        <dbReference type="EMBL" id="MEE3717871.1"/>
    </source>
</evidence>
<keyword evidence="4 9" id="KW-0378">Hydrolase</keyword>
<dbReference type="InterPro" id="IPR050925">
    <property type="entry name" value="Rhomboid_protease_S54"/>
</dbReference>
<evidence type="ECO:0000256" key="1">
    <source>
        <dbReference type="ARBA" id="ARBA00004141"/>
    </source>
</evidence>
<dbReference type="PANTHER" id="PTHR43731">
    <property type="entry name" value="RHOMBOID PROTEASE"/>
    <property type="match status" value="1"/>
</dbReference>
<proteinExistence type="inferred from homology"/>
<gene>
    <name evidence="9" type="ORF">V2H45_14110</name>
</gene>
<dbReference type="GO" id="GO:0006508">
    <property type="term" value="P:proteolysis"/>
    <property type="evidence" value="ECO:0007669"/>
    <property type="project" value="UniProtKB-KW"/>
</dbReference>
<dbReference type="RefSeq" id="WP_330484301.1">
    <property type="nucleotide sequence ID" value="NZ_JAZBJZ010000055.1"/>
</dbReference>
<protein>
    <submittedName>
        <fullName evidence="9">Rhomboid family intramembrane serine protease</fullName>
        <ecNumber evidence="9">3.4.21.-</ecNumber>
    </submittedName>
</protein>
<name>A0AAW9Q4N0_9CYAN</name>
<feature type="domain" description="Peptidase S54 rhomboid" evidence="8">
    <location>
        <begin position="33"/>
        <end position="177"/>
    </location>
</feature>
<evidence type="ECO:0000256" key="5">
    <source>
        <dbReference type="ARBA" id="ARBA00022989"/>
    </source>
</evidence>
<dbReference type="InterPro" id="IPR022764">
    <property type="entry name" value="Peptidase_S54_rhomboid_dom"/>
</dbReference>
<dbReference type="InterPro" id="IPR035952">
    <property type="entry name" value="Rhomboid-like_sf"/>
</dbReference>
<sequence length="188" mass="20886">DCRVFIRHYKRCQIGSIENISRFGLWPPAVWQGEWWRLLTAMFLHVNLIHLALNMLGLYVLGEFVEVTLGIRKYLIAYFFSGLGSMMTIVILSMKFNYPINLTVGASGAIMGIIGATSAILLKGWLREKSRVAAKSLRSVLFIIGIQIIFDLSTPQISSIGHASGLVLGFLVSLFLVPNLKNPTTKAT</sequence>
<feature type="transmembrane region" description="Helical" evidence="7">
    <location>
        <begin position="132"/>
        <end position="150"/>
    </location>
</feature>
<dbReference type="Gene3D" id="1.20.1540.10">
    <property type="entry name" value="Rhomboid-like"/>
    <property type="match status" value="1"/>
</dbReference>
<evidence type="ECO:0000256" key="4">
    <source>
        <dbReference type="ARBA" id="ARBA00022801"/>
    </source>
</evidence>
<dbReference type="EMBL" id="JAZBJZ010000055">
    <property type="protein sequence ID" value="MEE3717871.1"/>
    <property type="molecule type" value="Genomic_DNA"/>
</dbReference>
<feature type="non-terminal residue" evidence="9">
    <location>
        <position position="1"/>
    </location>
</feature>
<evidence type="ECO:0000256" key="2">
    <source>
        <dbReference type="ARBA" id="ARBA00009045"/>
    </source>
</evidence>
<evidence type="ECO:0000256" key="6">
    <source>
        <dbReference type="ARBA" id="ARBA00023136"/>
    </source>
</evidence>
<feature type="transmembrane region" description="Helical" evidence="7">
    <location>
        <begin position="35"/>
        <end position="62"/>
    </location>
</feature>
<dbReference type="EC" id="3.4.21.-" evidence="9"/>
<dbReference type="SUPFAM" id="SSF144091">
    <property type="entry name" value="Rhomboid-like"/>
    <property type="match status" value="1"/>
</dbReference>
<keyword evidence="9" id="KW-0645">Protease</keyword>
<feature type="transmembrane region" description="Helical" evidence="7">
    <location>
        <begin position="74"/>
        <end position="94"/>
    </location>
</feature>
<keyword evidence="10" id="KW-1185">Reference proteome</keyword>
<evidence type="ECO:0000256" key="3">
    <source>
        <dbReference type="ARBA" id="ARBA00022692"/>
    </source>
</evidence>